<name>A0A2B7YN81_POLH7</name>
<comment type="pathway">
    <text evidence="1">Mycotoxin biosynthesis.</text>
</comment>
<evidence type="ECO:0008006" key="6">
    <source>
        <dbReference type="Google" id="ProtNLM"/>
    </source>
</evidence>
<keyword evidence="3" id="KW-0472">Membrane</keyword>
<dbReference type="Proteomes" id="UP000224634">
    <property type="component" value="Unassembled WGS sequence"/>
</dbReference>
<evidence type="ECO:0000313" key="5">
    <source>
        <dbReference type="Proteomes" id="UP000224634"/>
    </source>
</evidence>
<dbReference type="EMBL" id="PDNA01000029">
    <property type="protein sequence ID" value="PGH23086.1"/>
    <property type="molecule type" value="Genomic_DNA"/>
</dbReference>
<organism evidence="4 5">
    <name type="scientific">Polytolypa hystricis (strain UAMH7299)</name>
    <dbReference type="NCBI Taxonomy" id="1447883"/>
    <lineage>
        <taxon>Eukaryota</taxon>
        <taxon>Fungi</taxon>
        <taxon>Dikarya</taxon>
        <taxon>Ascomycota</taxon>
        <taxon>Pezizomycotina</taxon>
        <taxon>Eurotiomycetes</taxon>
        <taxon>Eurotiomycetidae</taxon>
        <taxon>Onygenales</taxon>
        <taxon>Onygenales incertae sedis</taxon>
        <taxon>Polytolypa</taxon>
    </lineage>
</organism>
<comment type="caution">
    <text evidence="4">The sequence shown here is derived from an EMBL/GenBank/DDBJ whole genome shotgun (WGS) entry which is preliminary data.</text>
</comment>
<gene>
    <name evidence="4" type="ORF">AJ80_02860</name>
</gene>
<comment type="similarity">
    <text evidence="2">Belongs to the ustYa family.</text>
</comment>
<dbReference type="PANTHER" id="PTHR33365:SF4">
    <property type="entry name" value="CYCLOCHLOROTINE BIOSYNTHESIS PROTEIN O"/>
    <property type="match status" value="1"/>
</dbReference>
<dbReference type="STRING" id="1447883.A0A2B7YN81"/>
<dbReference type="Pfam" id="PF11807">
    <property type="entry name" value="UstYa"/>
    <property type="match status" value="1"/>
</dbReference>
<keyword evidence="3" id="KW-1133">Transmembrane helix</keyword>
<sequence>MANARHEKERRCKLCCDIIYDLCLVAALVSFGLLIGYAAFAGDNGPCTLSARNSPANEALRLETVKFDGDIGTTNAYKGPLGKDLDDAWTQLYEVNPFLVTTEELEKIGKTSAIVPSRPGSHLVKLAVFHQLHCLDMIRKNVHDDYYQMDDSRASVSLVDHVDHCIDMLRQSIMCTSDTTMITFSGDPLLETAEPDFNTEKVCVDFGNIHQWAKSHEFNMLDEVVRHPAAYADLLAHGAGMKRREMRESGSSSATR</sequence>
<evidence type="ECO:0000256" key="1">
    <source>
        <dbReference type="ARBA" id="ARBA00004685"/>
    </source>
</evidence>
<feature type="transmembrane region" description="Helical" evidence="3">
    <location>
        <begin position="18"/>
        <end position="40"/>
    </location>
</feature>
<keyword evidence="5" id="KW-1185">Reference proteome</keyword>
<evidence type="ECO:0000313" key="4">
    <source>
        <dbReference type="EMBL" id="PGH23086.1"/>
    </source>
</evidence>
<accession>A0A2B7YN81</accession>
<dbReference type="InterPro" id="IPR021765">
    <property type="entry name" value="UstYa-like"/>
</dbReference>
<dbReference type="PANTHER" id="PTHR33365">
    <property type="entry name" value="YALI0B05434P"/>
    <property type="match status" value="1"/>
</dbReference>
<evidence type="ECO:0000256" key="2">
    <source>
        <dbReference type="ARBA" id="ARBA00035112"/>
    </source>
</evidence>
<dbReference type="GO" id="GO:0043386">
    <property type="term" value="P:mycotoxin biosynthetic process"/>
    <property type="evidence" value="ECO:0007669"/>
    <property type="project" value="InterPro"/>
</dbReference>
<protein>
    <recommendedName>
        <fullName evidence="6">Tat pathway signal sequence</fullName>
    </recommendedName>
</protein>
<reference evidence="4 5" key="1">
    <citation type="submission" date="2017-10" db="EMBL/GenBank/DDBJ databases">
        <title>Comparative genomics in systemic dimorphic fungi from Ajellomycetaceae.</title>
        <authorList>
            <person name="Munoz J.F."/>
            <person name="Mcewen J.G."/>
            <person name="Clay O.K."/>
            <person name="Cuomo C.A."/>
        </authorList>
    </citation>
    <scope>NUCLEOTIDE SEQUENCE [LARGE SCALE GENOMIC DNA]</scope>
    <source>
        <strain evidence="4 5">UAMH7299</strain>
    </source>
</reference>
<proteinExistence type="inferred from homology"/>
<dbReference type="OrthoDB" id="3687641at2759"/>
<keyword evidence="3" id="KW-0812">Transmembrane</keyword>
<evidence type="ECO:0000256" key="3">
    <source>
        <dbReference type="SAM" id="Phobius"/>
    </source>
</evidence>
<dbReference type="AlphaFoldDB" id="A0A2B7YN81"/>